<dbReference type="GO" id="GO:0004672">
    <property type="term" value="F:protein kinase activity"/>
    <property type="evidence" value="ECO:0007669"/>
    <property type="project" value="InterPro"/>
</dbReference>
<gene>
    <name evidence="3" type="ORF">GLOIN_2v1730023</name>
</gene>
<dbReference type="EMBL" id="AUPC02000525">
    <property type="protein sequence ID" value="POG58508.1"/>
    <property type="molecule type" value="Genomic_DNA"/>
</dbReference>
<keyword evidence="4" id="KW-1185">Reference proteome</keyword>
<dbReference type="Pfam" id="PF07714">
    <property type="entry name" value="PK_Tyr_Ser-Thr"/>
    <property type="match status" value="1"/>
</dbReference>
<evidence type="ECO:0000313" key="3">
    <source>
        <dbReference type="EMBL" id="POG58508.1"/>
    </source>
</evidence>
<dbReference type="AlphaFoldDB" id="A0A2P4NZH0"/>
<feature type="region of interest" description="Disordered" evidence="1">
    <location>
        <begin position="72"/>
        <end position="108"/>
    </location>
</feature>
<protein>
    <recommendedName>
        <fullName evidence="2">Serine-threonine/tyrosine-protein kinase catalytic domain-containing protein</fullName>
    </recommendedName>
</protein>
<dbReference type="SUPFAM" id="SSF52058">
    <property type="entry name" value="L domain-like"/>
    <property type="match status" value="1"/>
</dbReference>
<feature type="non-terminal residue" evidence="3">
    <location>
        <position position="213"/>
    </location>
</feature>
<feature type="compositionally biased region" description="Basic and acidic residues" evidence="1">
    <location>
        <begin position="91"/>
        <end position="108"/>
    </location>
</feature>
<reference evidence="3 4" key="1">
    <citation type="journal article" date="2013" name="Proc. Natl. Acad. Sci. U.S.A.">
        <title>Genome of an arbuscular mycorrhizal fungus provides insight into the oldest plant symbiosis.</title>
        <authorList>
            <person name="Tisserant E."/>
            <person name="Malbreil M."/>
            <person name="Kuo A."/>
            <person name="Kohler A."/>
            <person name="Symeonidi A."/>
            <person name="Balestrini R."/>
            <person name="Charron P."/>
            <person name="Duensing N."/>
            <person name="Frei Dit Frey N."/>
            <person name="Gianinazzi-Pearson V."/>
            <person name="Gilbert L.B."/>
            <person name="Handa Y."/>
            <person name="Herr J.R."/>
            <person name="Hijri M."/>
            <person name="Koul R."/>
            <person name="Kawaguchi M."/>
            <person name="Krajinski F."/>
            <person name="Lammers P.J."/>
            <person name="Masclaux F.G."/>
            <person name="Murat C."/>
            <person name="Morin E."/>
            <person name="Ndikumana S."/>
            <person name="Pagni M."/>
            <person name="Petitpierre D."/>
            <person name="Requena N."/>
            <person name="Rosikiewicz P."/>
            <person name="Riley R."/>
            <person name="Saito K."/>
            <person name="San Clemente H."/>
            <person name="Shapiro H."/>
            <person name="van Tuinen D."/>
            <person name="Becard G."/>
            <person name="Bonfante P."/>
            <person name="Paszkowski U."/>
            <person name="Shachar-Hill Y.Y."/>
            <person name="Tuskan G.A."/>
            <person name="Young P.W."/>
            <person name="Sanders I.R."/>
            <person name="Henrissat B."/>
            <person name="Rensing S.A."/>
            <person name="Grigoriev I.V."/>
            <person name="Corradi N."/>
            <person name="Roux C."/>
            <person name="Martin F."/>
        </authorList>
    </citation>
    <scope>NUCLEOTIDE SEQUENCE [LARGE SCALE GENOMIC DNA]</scope>
    <source>
        <strain evidence="3 4">DAOM 197198</strain>
    </source>
</reference>
<dbReference type="Proteomes" id="UP000018888">
    <property type="component" value="Unassembled WGS sequence"/>
</dbReference>
<dbReference type="Gene3D" id="3.80.10.10">
    <property type="entry name" value="Ribonuclease Inhibitor"/>
    <property type="match status" value="1"/>
</dbReference>
<accession>A0A2P4NZH0</accession>
<feature type="compositionally biased region" description="Polar residues" evidence="1">
    <location>
        <begin position="72"/>
        <end position="84"/>
    </location>
</feature>
<evidence type="ECO:0000313" key="4">
    <source>
        <dbReference type="Proteomes" id="UP000018888"/>
    </source>
</evidence>
<organism evidence="3 4">
    <name type="scientific">Rhizophagus irregularis (strain DAOM 181602 / DAOM 197198 / MUCL 43194)</name>
    <name type="common">Arbuscular mycorrhizal fungus</name>
    <name type="synonym">Glomus intraradices</name>
    <dbReference type="NCBI Taxonomy" id="747089"/>
    <lineage>
        <taxon>Eukaryota</taxon>
        <taxon>Fungi</taxon>
        <taxon>Fungi incertae sedis</taxon>
        <taxon>Mucoromycota</taxon>
        <taxon>Glomeromycotina</taxon>
        <taxon>Glomeromycetes</taxon>
        <taxon>Glomerales</taxon>
        <taxon>Glomeraceae</taxon>
        <taxon>Rhizophagus</taxon>
    </lineage>
</organism>
<feature type="domain" description="Serine-threonine/tyrosine-protein kinase catalytic" evidence="2">
    <location>
        <begin position="1"/>
        <end position="65"/>
    </location>
</feature>
<dbReference type="InterPro" id="IPR001245">
    <property type="entry name" value="Ser-Thr/Tyr_kinase_cat_dom"/>
</dbReference>
<dbReference type="VEuPathDB" id="FungiDB:RhiirFUN_014787"/>
<evidence type="ECO:0000259" key="2">
    <source>
        <dbReference type="Pfam" id="PF07714"/>
    </source>
</evidence>
<dbReference type="InterPro" id="IPR032675">
    <property type="entry name" value="LRR_dom_sf"/>
</dbReference>
<name>A0A2P4NZH0_RHIID</name>
<evidence type="ECO:0000256" key="1">
    <source>
        <dbReference type="SAM" id="MobiDB-lite"/>
    </source>
</evidence>
<comment type="caution">
    <text evidence="3">The sequence shown here is derived from an EMBL/GenBank/DDBJ whole genome shotgun (WGS) entry which is preliminary data.</text>
</comment>
<dbReference type="SUPFAM" id="SSF56112">
    <property type="entry name" value="Protein kinase-like (PK-like)"/>
    <property type="match status" value="1"/>
</dbReference>
<reference evidence="3 4" key="2">
    <citation type="journal article" date="2018" name="New Phytol.">
        <title>High intraspecific genome diversity in the model arbuscular mycorrhizal symbiont Rhizophagus irregularis.</title>
        <authorList>
            <person name="Chen E.C.H."/>
            <person name="Morin E."/>
            <person name="Beaudet D."/>
            <person name="Noel J."/>
            <person name="Yildirir G."/>
            <person name="Ndikumana S."/>
            <person name="Charron P."/>
            <person name="St-Onge C."/>
            <person name="Giorgi J."/>
            <person name="Kruger M."/>
            <person name="Marton T."/>
            <person name="Ropars J."/>
            <person name="Grigoriev I.V."/>
            <person name="Hainaut M."/>
            <person name="Henrissat B."/>
            <person name="Roux C."/>
            <person name="Martin F."/>
            <person name="Corradi N."/>
        </authorList>
    </citation>
    <scope>NUCLEOTIDE SEQUENCE [LARGE SCALE GENOMIC DNA]</scope>
    <source>
        <strain evidence="3 4">DAOM 197198</strain>
    </source>
</reference>
<sequence>MWQISSGYQPYRNENYDVSLAISIINGRREKIIDGTPAEYSKLYTECWKYEPHERPNMQDIVSTLKALISPDQNKPESNSSLVSVAQPKMPDGKSKPRNTKSKEQEKFNTQYSKEKEIYIVGSRSILFSFFKSEFTKLEGSLEIEGFENLEIINLKDLKLNSLKINDCSQLNKVDLSELTKLTSLYVRDCPNLTTDDCSLIGLTSLKSLKIIN</sequence>
<dbReference type="InterPro" id="IPR011009">
    <property type="entry name" value="Kinase-like_dom_sf"/>
</dbReference>
<dbReference type="Gene3D" id="1.10.510.10">
    <property type="entry name" value="Transferase(Phosphotransferase) domain 1"/>
    <property type="match status" value="1"/>
</dbReference>
<proteinExistence type="predicted"/>